<keyword evidence="5" id="KW-1185">Reference proteome</keyword>
<feature type="transmembrane region" description="Helical" evidence="2">
    <location>
        <begin position="151"/>
        <end position="172"/>
    </location>
</feature>
<feature type="transmembrane region" description="Helical" evidence="2">
    <location>
        <begin position="49"/>
        <end position="69"/>
    </location>
</feature>
<keyword evidence="2" id="KW-1133">Transmembrane helix</keyword>
<keyword evidence="2" id="KW-0812">Transmembrane</keyword>
<feature type="transmembrane region" description="Helical" evidence="2">
    <location>
        <begin position="126"/>
        <end position="145"/>
    </location>
</feature>
<keyword evidence="2" id="KW-0472">Membrane</keyword>
<protein>
    <recommendedName>
        <fullName evidence="3">DUF6533 domain-containing protein</fullName>
    </recommendedName>
</protein>
<feature type="region of interest" description="Disordered" evidence="1">
    <location>
        <begin position="283"/>
        <end position="319"/>
    </location>
</feature>
<name>A0ABP1EDV7_9APHY</name>
<feature type="transmembrane region" description="Helical" evidence="2">
    <location>
        <begin position="94"/>
        <end position="114"/>
    </location>
</feature>
<evidence type="ECO:0000256" key="1">
    <source>
        <dbReference type="SAM" id="MobiDB-lite"/>
    </source>
</evidence>
<accession>A0ABP1EDV7</accession>
<feature type="transmembrane region" description="Helical" evidence="2">
    <location>
        <begin position="15"/>
        <end position="37"/>
    </location>
</feature>
<feature type="transmembrane region" description="Helical" evidence="2">
    <location>
        <begin position="193"/>
        <end position="213"/>
    </location>
</feature>
<sequence length="319" mass="35480">MSQTIEVTWDDYESLFISTSYVMVAAVIPSYDILLTFSREVDYIWKRRFSVVTVLFILWVPRTVLEVYVSSMRSQLLIALFSAFRVWAIWGRRWLPFSLVLLVSLVVPCVNLYHYSSLITVTVTPALPPLLGGGCAWLIFISYSLPVATRIIAIVADALVLAMTWVKTASLLKQAHGVNVRPRLITMFLRDGTLYFVFLMALNVVTLIIDLAGNDNTTQFVFVNEAISTVLISRFLLDLRGVYVSEPINDTTISGGTSTIRFSPRLLGNLGAPLEQESVWMSNAAGDEGGSQDEIDSSDTLSAGLYQVEKPSDVQNTRS</sequence>
<feature type="domain" description="DUF6533" evidence="3">
    <location>
        <begin position="22"/>
        <end position="58"/>
    </location>
</feature>
<evidence type="ECO:0000256" key="2">
    <source>
        <dbReference type="SAM" id="Phobius"/>
    </source>
</evidence>
<evidence type="ECO:0000313" key="4">
    <source>
        <dbReference type="EMBL" id="CAL1717054.1"/>
    </source>
</evidence>
<proteinExistence type="predicted"/>
<evidence type="ECO:0000259" key="3">
    <source>
        <dbReference type="Pfam" id="PF20151"/>
    </source>
</evidence>
<dbReference type="EMBL" id="OZ037952">
    <property type="protein sequence ID" value="CAL1717054.1"/>
    <property type="molecule type" value="Genomic_DNA"/>
</dbReference>
<evidence type="ECO:0000313" key="5">
    <source>
        <dbReference type="Proteomes" id="UP001497453"/>
    </source>
</evidence>
<dbReference type="Proteomes" id="UP001497453">
    <property type="component" value="Chromosome 9"/>
</dbReference>
<gene>
    <name evidence="4" type="ORF">GFSPODELE1_LOCUS11028</name>
</gene>
<dbReference type="InterPro" id="IPR045340">
    <property type="entry name" value="DUF6533"/>
</dbReference>
<reference evidence="5" key="1">
    <citation type="submission" date="2024-04" db="EMBL/GenBank/DDBJ databases">
        <authorList>
            <person name="Shaw F."/>
            <person name="Minotto A."/>
        </authorList>
    </citation>
    <scope>NUCLEOTIDE SEQUENCE [LARGE SCALE GENOMIC DNA]</scope>
</reference>
<organism evidence="4 5">
    <name type="scientific">Somion occarium</name>
    <dbReference type="NCBI Taxonomy" id="3059160"/>
    <lineage>
        <taxon>Eukaryota</taxon>
        <taxon>Fungi</taxon>
        <taxon>Dikarya</taxon>
        <taxon>Basidiomycota</taxon>
        <taxon>Agaricomycotina</taxon>
        <taxon>Agaricomycetes</taxon>
        <taxon>Polyporales</taxon>
        <taxon>Cerrenaceae</taxon>
        <taxon>Somion</taxon>
    </lineage>
</organism>
<dbReference type="Pfam" id="PF20151">
    <property type="entry name" value="DUF6533"/>
    <property type="match status" value="1"/>
</dbReference>